<dbReference type="EMBL" id="JAEDAQ010000007">
    <property type="protein sequence ID" value="MBH9580883.1"/>
    <property type="molecule type" value="Genomic_DNA"/>
</dbReference>
<dbReference type="Proteomes" id="UP000597038">
    <property type="component" value="Unassembled WGS sequence"/>
</dbReference>
<reference evidence="1 2" key="1">
    <citation type="submission" date="2020-12" db="EMBL/GenBank/DDBJ databases">
        <title>Genomic analysis of Staphylococcus felis from a cat with skin infection.</title>
        <authorList>
            <person name="Aslantas O."/>
            <person name="Keskin O."/>
            <person name="Buyukaltay K."/>
            <person name="Gullu Yucetepe A."/>
        </authorList>
    </citation>
    <scope>NUCLEOTIDE SEQUENCE [LARGE SCALE GENOMIC DNA]</scope>
    <source>
        <strain evidence="1 2">HARRANVET</strain>
    </source>
</reference>
<name>A0ABS0QNQ1_9STAP</name>
<accession>A0ABS0QNQ1</accession>
<keyword evidence="2" id="KW-1185">Reference proteome</keyword>
<comment type="caution">
    <text evidence="1">The sequence shown here is derived from an EMBL/GenBank/DDBJ whole genome shotgun (WGS) entry which is preliminary data.</text>
</comment>
<proteinExistence type="predicted"/>
<dbReference type="Pfam" id="PF05135">
    <property type="entry name" value="Phage_connect_1"/>
    <property type="match status" value="1"/>
</dbReference>
<sequence length="110" mass="12821">MAHIDDIKIMLGIFDDKQDEILNTVVRLTTQRLLSKLPKTETTVPERLEYIITEVAIKRFNRIGAEGMSSESVDGRSNTFKDDDFDEYLKDIEEYYAVKKDSRGKVTFFY</sequence>
<gene>
    <name evidence="1" type="ORF">I9026_05800</name>
</gene>
<dbReference type="InterPro" id="IPR021146">
    <property type="entry name" value="Phage_gp6-like_head-tail"/>
</dbReference>
<dbReference type="InterPro" id="IPR053746">
    <property type="entry name" value="Viral_HT_Connector_Assembly"/>
</dbReference>
<organism evidence="1 2">
    <name type="scientific">Staphylococcus felis</name>
    <dbReference type="NCBI Taxonomy" id="46127"/>
    <lineage>
        <taxon>Bacteria</taxon>
        <taxon>Bacillati</taxon>
        <taxon>Bacillota</taxon>
        <taxon>Bacilli</taxon>
        <taxon>Bacillales</taxon>
        <taxon>Staphylococcaceae</taxon>
        <taxon>Staphylococcus</taxon>
    </lineage>
</organism>
<dbReference type="Gene3D" id="1.10.246.150">
    <property type="match status" value="1"/>
</dbReference>
<evidence type="ECO:0000313" key="1">
    <source>
        <dbReference type="EMBL" id="MBH9580883.1"/>
    </source>
</evidence>
<protein>
    <submittedName>
        <fullName evidence="1">Phage head-tail connector protein</fullName>
    </submittedName>
</protein>
<dbReference type="RefSeq" id="WP_115890840.1">
    <property type="nucleotide sequence ID" value="NZ_JAEDAQ010000007.1"/>
</dbReference>
<evidence type="ECO:0000313" key="2">
    <source>
        <dbReference type="Proteomes" id="UP000597038"/>
    </source>
</evidence>